<keyword evidence="2" id="KW-0472">Membrane</keyword>
<feature type="compositionally biased region" description="Basic and acidic residues" evidence="1">
    <location>
        <begin position="263"/>
        <end position="278"/>
    </location>
</feature>
<sequence length="765" mass="88776">MMGTKKFLMLKTNFDLLHKHLFNRVLYGNMLGVVGSIWVSICRCVIYVFGLLSRHLFRLQADEKENNNNSDNNNKALCFQQDEQIDSKCSQIPDINNNESEEENDDSAFFDTVSASSTNKYEFVFGKDINGYLEEPKAVNFSVEELFVVGSRDSTICDSQISEIQDFPGKEFPGKNLETEEAHSEEAEYPVEKQGQEIFTVDEIPEVEEDPVENSGDVTEKQEQGIVAEIELSEMGDLHQENRFLSNHEVESISDSYSSPSDPKPESFSRIDLSPRSDEDVESITYEFSPEDKDDGKESVPEIPTAVFGSKEENNEEFQPQNDRTIPNGESVSFSAQQHNCSDEEYIELEPNTQNSIQFDRNALSGKDDSQERNSIQDPDDQKDMAFQWDHDDLIEQLKLELRNVRTGGLPTILEEEGEEETESPIVVEDLKLKPLKIDLKFDYKDQVEEIQKVYRSYAEKMRKLDILNNQTMHAIGFLQLKDQINSLSVQKPLVLKNLWPRKAQRAVATDDPMLEFCGKLHKELELVYVGQVCLSWEILYWQQRKLQELQQYDAQEFHRYNLVASEFQLFQVLLQRFIEDESFQGPRVQNYVRNRCVLRSFLQVPPIRDDSRKDKKYVMEEEKDPISGEKMAKIIAKSMLTFWEFLRKDESSMNLKAAQQTAVDPAESKLLMDVRKDFQKKERKLKDIQRSGNCVVRKFQKHQDQDQLEHAMLVAQVEIRLISRVLNMSKLTADQLMWCHQKLNQINFDNRKVHLEPSFLLFPC</sequence>
<evidence type="ECO:0000313" key="3">
    <source>
        <dbReference type="EMBL" id="KAH7515940.1"/>
    </source>
</evidence>
<feature type="compositionally biased region" description="Basic and acidic residues" evidence="1">
    <location>
        <begin position="290"/>
        <end position="300"/>
    </location>
</feature>
<feature type="region of interest" description="Disordered" evidence="1">
    <location>
        <begin position="249"/>
        <end position="329"/>
    </location>
</feature>
<protein>
    <recommendedName>
        <fullName evidence="5">Ribosomal protein L34Ae</fullName>
    </recommendedName>
</protein>
<dbReference type="InterPro" id="IPR012870">
    <property type="entry name" value="DUF1666"/>
</dbReference>
<reference evidence="3" key="1">
    <citation type="journal article" date="2021" name="Front. Plant Sci.">
        <title>Chromosome-Scale Genome Assembly for Chinese Sour Jujube and Insights Into Its Genome Evolution and Domestication Signature.</title>
        <authorList>
            <person name="Shen L.-Y."/>
            <person name="Luo H."/>
            <person name="Wang X.-L."/>
            <person name="Wang X.-M."/>
            <person name="Qiu X.-J."/>
            <person name="Liu H."/>
            <person name="Zhou S.-S."/>
            <person name="Jia K.-H."/>
            <person name="Nie S."/>
            <person name="Bao Y.-T."/>
            <person name="Zhang R.-G."/>
            <person name="Yun Q.-Z."/>
            <person name="Chai Y.-H."/>
            <person name="Lu J.-Y."/>
            <person name="Li Y."/>
            <person name="Zhao S.-W."/>
            <person name="Mao J.-F."/>
            <person name="Jia S.-G."/>
            <person name="Mao Y.-M."/>
        </authorList>
    </citation>
    <scope>NUCLEOTIDE SEQUENCE</scope>
    <source>
        <strain evidence="3">AT0</strain>
        <tissue evidence="3">Leaf</tissue>
    </source>
</reference>
<dbReference type="EMBL" id="JAEACU010000010">
    <property type="protein sequence ID" value="KAH7515940.1"/>
    <property type="molecule type" value="Genomic_DNA"/>
</dbReference>
<accession>A0A978UM88</accession>
<proteinExistence type="predicted"/>
<feature type="region of interest" description="Disordered" evidence="1">
    <location>
        <begin position="364"/>
        <end position="383"/>
    </location>
</feature>
<dbReference type="AlphaFoldDB" id="A0A978UM88"/>
<evidence type="ECO:0000256" key="2">
    <source>
        <dbReference type="SAM" id="Phobius"/>
    </source>
</evidence>
<feature type="transmembrane region" description="Helical" evidence="2">
    <location>
        <begin position="21"/>
        <end position="41"/>
    </location>
</feature>
<evidence type="ECO:0008006" key="5">
    <source>
        <dbReference type="Google" id="ProtNLM"/>
    </source>
</evidence>
<comment type="caution">
    <text evidence="3">The sequence shown here is derived from an EMBL/GenBank/DDBJ whole genome shotgun (WGS) entry which is preliminary data.</text>
</comment>
<dbReference type="PANTHER" id="PTHR46741">
    <property type="entry name" value="OS09G0413600 PROTEIN"/>
    <property type="match status" value="1"/>
</dbReference>
<feature type="compositionally biased region" description="Polar residues" evidence="1">
    <location>
        <begin position="317"/>
        <end position="329"/>
    </location>
</feature>
<dbReference type="Pfam" id="PF07891">
    <property type="entry name" value="DUF1666"/>
    <property type="match status" value="1"/>
</dbReference>
<evidence type="ECO:0000313" key="4">
    <source>
        <dbReference type="Proteomes" id="UP000813462"/>
    </source>
</evidence>
<dbReference type="Proteomes" id="UP000813462">
    <property type="component" value="Unassembled WGS sequence"/>
</dbReference>
<organism evidence="3 4">
    <name type="scientific">Ziziphus jujuba var. spinosa</name>
    <dbReference type="NCBI Taxonomy" id="714518"/>
    <lineage>
        <taxon>Eukaryota</taxon>
        <taxon>Viridiplantae</taxon>
        <taxon>Streptophyta</taxon>
        <taxon>Embryophyta</taxon>
        <taxon>Tracheophyta</taxon>
        <taxon>Spermatophyta</taxon>
        <taxon>Magnoliopsida</taxon>
        <taxon>eudicotyledons</taxon>
        <taxon>Gunneridae</taxon>
        <taxon>Pentapetalae</taxon>
        <taxon>rosids</taxon>
        <taxon>fabids</taxon>
        <taxon>Rosales</taxon>
        <taxon>Rhamnaceae</taxon>
        <taxon>Paliureae</taxon>
        <taxon>Ziziphus</taxon>
    </lineage>
</organism>
<dbReference type="PANTHER" id="PTHR46741:SF4">
    <property type="entry name" value="FINGER FYVE DOMAIN PROTEIN, PUTATIVE (DUF1666)-RELATED"/>
    <property type="match status" value="1"/>
</dbReference>
<gene>
    <name evidence="3" type="ORF">FEM48_Zijuj10G0081600</name>
</gene>
<name>A0A978UM88_ZIZJJ</name>
<evidence type="ECO:0000256" key="1">
    <source>
        <dbReference type="SAM" id="MobiDB-lite"/>
    </source>
</evidence>
<keyword evidence="2" id="KW-0812">Transmembrane</keyword>
<keyword evidence="2" id="KW-1133">Transmembrane helix</keyword>